<dbReference type="SUPFAM" id="SSF63446">
    <property type="entry name" value="Type I dockerin domain"/>
    <property type="match status" value="1"/>
</dbReference>
<dbReference type="Pfam" id="PF00404">
    <property type="entry name" value="Dockerin_1"/>
    <property type="match status" value="1"/>
</dbReference>
<evidence type="ECO:0000313" key="2">
    <source>
        <dbReference type="Proteomes" id="UP000034320"/>
    </source>
</evidence>
<evidence type="ECO:0008006" key="3">
    <source>
        <dbReference type="Google" id="ProtNLM"/>
    </source>
</evidence>
<comment type="caution">
    <text evidence="1">The sequence shown here is derived from an EMBL/GenBank/DDBJ whole genome shotgun (WGS) entry which is preliminary data.</text>
</comment>
<name>A0A0G1C5M3_9BACT</name>
<gene>
    <name evidence="1" type="ORF">UV09_C0052G0001</name>
</gene>
<dbReference type="GO" id="GO:0000272">
    <property type="term" value="P:polysaccharide catabolic process"/>
    <property type="evidence" value="ECO:0007669"/>
    <property type="project" value="InterPro"/>
</dbReference>
<dbReference type="AlphaFoldDB" id="A0A0G1C5M3"/>
<proteinExistence type="predicted"/>
<feature type="non-terminal residue" evidence="1">
    <location>
        <position position="1"/>
    </location>
</feature>
<dbReference type="PATRIC" id="fig|1618442.3.peg.1363"/>
<dbReference type="InterPro" id="IPR018247">
    <property type="entry name" value="EF_Hand_1_Ca_BS"/>
</dbReference>
<reference evidence="1 2" key="1">
    <citation type="journal article" date="2015" name="Nature">
        <title>rRNA introns, odd ribosomes, and small enigmatic genomes across a large radiation of phyla.</title>
        <authorList>
            <person name="Brown C.T."/>
            <person name="Hug L.A."/>
            <person name="Thomas B.C."/>
            <person name="Sharon I."/>
            <person name="Castelle C.J."/>
            <person name="Singh A."/>
            <person name="Wilkins M.J."/>
            <person name="Williams K.H."/>
            <person name="Banfield J.F."/>
        </authorList>
    </citation>
    <scope>NUCLEOTIDE SEQUENCE [LARGE SCALE GENOMIC DNA]</scope>
</reference>
<evidence type="ECO:0000313" key="1">
    <source>
        <dbReference type="EMBL" id="KKS44943.1"/>
    </source>
</evidence>
<dbReference type="EMBL" id="LCDD01000052">
    <property type="protein sequence ID" value="KKS44943.1"/>
    <property type="molecule type" value="Genomic_DNA"/>
</dbReference>
<dbReference type="Proteomes" id="UP000034320">
    <property type="component" value="Unassembled WGS sequence"/>
</dbReference>
<dbReference type="InterPro" id="IPR002105">
    <property type="entry name" value="Dockerin_1_rpt"/>
</dbReference>
<dbReference type="PROSITE" id="PS00018">
    <property type="entry name" value="EF_HAND_1"/>
    <property type="match status" value="1"/>
</dbReference>
<dbReference type="InterPro" id="IPR036439">
    <property type="entry name" value="Dockerin_dom_sf"/>
</dbReference>
<dbReference type="GO" id="GO:0004553">
    <property type="term" value="F:hydrolase activity, hydrolyzing O-glycosyl compounds"/>
    <property type="evidence" value="ECO:0007669"/>
    <property type="project" value="InterPro"/>
</dbReference>
<sequence>GGGCGTACTATADCQAGFTCIGTNVCWNDTKCSSGDPTATPIPTATPVPARPALCQSATISKTSLVPDDSLTITSTANTSDIKTFTYGFYNLDNLYGPNNPKPIFFTADTHYIRSDSTTPPVTTNSITVTYDRLNKPDLNWNSQKPIKIQVNAYFTNSEGKFSAPDANCVVQFNISSAPTATPIPTATPVPGCLCNTDGSCASVCAFDKFAAPITYANPIKCSLSDSLFPTPPSDKNSWCQRNMRTKGDADGNGTINNMDYFYYISAVVGGKIPVTVNPDFDGDGAVSNLDREIVIKTLNP</sequence>
<protein>
    <recommendedName>
        <fullName evidence="3">Dockerin domain-containing protein</fullName>
    </recommendedName>
</protein>
<accession>A0A0G1C5M3</accession>
<organism evidence="1 2">
    <name type="scientific">Candidatus Gottesmanbacteria bacterium GW2011_GWA2_42_18</name>
    <dbReference type="NCBI Taxonomy" id="1618442"/>
    <lineage>
        <taxon>Bacteria</taxon>
        <taxon>Candidatus Gottesmaniibacteriota</taxon>
    </lineage>
</organism>